<dbReference type="Proteomes" id="UP000198956">
    <property type="component" value="Unassembled WGS sequence"/>
</dbReference>
<evidence type="ECO:0000313" key="4">
    <source>
        <dbReference type="Proteomes" id="UP000198956"/>
    </source>
</evidence>
<dbReference type="EMBL" id="CP080764">
    <property type="protein sequence ID" value="QYY42035.1"/>
    <property type="molecule type" value="Genomic_DNA"/>
</dbReference>
<dbReference type="GO" id="GO:0006313">
    <property type="term" value="P:DNA transposition"/>
    <property type="evidence" value="ECO:0007669"/>
    <property type="project" value="InterPro"/>
</dbReference>
<name>A0A1G7YED1_ANETH</name>
<keyword evidence="5" id="KW-1185">Reference proteome</keyword>
<gene>
    <name evidence="2" type="ORF">K3F53_14335</name>
    <name evidence="3" type="ORF">SAMN04489735_100674</name>
</gene>
<accession>A0A1G7YED1</accession>
<dbReference type="GO" id="GO:0004803">
    <property type="term" value="F:transposase activity"/>
    <property type="evidence" value="ECO:0007669"/>
    <property type="project" value="InterPro"/>
</dbReference>
<evidence type="ECO:0000313" key="3">
    <source>
        <dbReference type="EMBL" id="SDG94300.1"/>
    </source>
</evidence>
<reference evidence="2 5" key="2">
    <citation type="submission" date="2021-08" db="EMBL/GenBank/DDBJ databases">
        <title>Complete genome sequence of the strain Aneurinibacillus thermoaerophilus CCM 8960.</title>
        <authorList>
            <person name="Musilova J."/>
            <person name="Kourilova X."/>
            <person name="Pernicova I."/>
            <person name="Bezdicek M."/>
            <person name="Lengerova M."/>
            <person name="Obruca S."/>
            <person name="Sedlar K."/>
        </authorList>
    </citation>
    <scope>NUCLEOTIDE SEQUENCE [LARGE SCALE GENOMIC DNA]</scope>
    <source>
        <strain evidence="2 5">CCM 8960</strain>
    </source>
</reference>
<dbReference type="OrthoDB" id="2907555at2"/>
<dbReference type="GO" id="GO:0003677">
    <property type="term" value="F:DNA binding"/>
    <property type="evidence" value="ECO:0007669"/>
    <property type="project" value="InterPro"/>
</dbReference>
<reference evidence="3 4" key="1">
    <citation type="submission" date="2016-10" db="EMBL/GenBank/DDBJ databases">
        <authorList>
            <person name="de Groot N.N."/>
        </authorList>
    </citation>
    <scope>NUCLEOTIDE SEQUENCE [LARGE SCALE GENOMIC DNA]</scope>
    <source>
        <strain evidence="3 4">L 420-91</strain>
    </source>
</reference>
<dbReference type="GeneID" id="97142555"/>
<protein>
    <submittedName>
        <fullName evidence="2 3">Transposase</fullName>
    </submittedName>
</protein>
<evidence type="ECO:0000313" key="5">
    <source>
        <dbReference type="Proteomes" id="UP000826616"/>
    </source>
</evidence>
<proteinExistence type="predicted"/>
<sequence length="72" mass="8157">MIHQQILSDLDVKHIPLALIDSTYDQQAKWGMSTRHKWYKGYKLHLATTPTGIILAQELTTANVYDSDAVSD</sequence>
<feature type="domain" description="Transposase IS4-like" evidence="1">
    <location>
        <begin position="11"/>
        <end position="70"/>
    </location>
</feature>
<dbReference type="EMBL" id="FNDE01000006">
    <property type="protein sequence ID" value="SDG94300.1"/>
    <property type="molecule type" value="Genomic_DNA"/>
</dbReference>
<dbReference type="InterPro" id="IPR002559">
    <property type="entry name" value="Transposase_11"/>
</dbReference>
<dbReference type="RefSeq" id="WP_062731146.1">
    <property type="nucleotide sequence ID" value="NZ_CP080764.1"/>
</dbReference>
<organism evidence="3 4">
    <name type="scientific">Aneurinibacillus thermoaerophilus</name>
    <dbReference type="NCBI Taxonomy" id="143495"/>
    <lineage>
        <taxon>Bacteria</taxon>
        <taxon>Bacillati</taxon>
        <taxon>Bacillota</taxon>
        <taxon>Bacilli</taxon>
        <taxon>Bacillales</taxon>
        <taxon>Paenibacillaceae</taxon>
        <taxon>Aneurinibacillus group</taxon>
        <taxon>Aneurinibacillus</taxon>
    </lineage>
</organism>
<dbReference type="Proteomes" id="UP000826616">
    <property type="component" value="Chromosome"/>
</dbReference>
<evidence type="ECO:0000259" key="1">
    <source>
        <dbReference type="Pfam" id="PF01609"/>
    </source>
</evidence>
<evidence type="ECO:0000313" key="2">
    <source>
        <dbReference type="EMBL" id="QYY42035.1"/>
    </source>
</evidence>
<dbReference type="AlphaFoldDB" id="A0A1G7YED1"/>
<dbReference type="Pfam" id="PF01609">
    <property type="entry name" value="DDE_Tnp_1"/>
    <property type="match status" value="1"/>
</dbReference>